<accession>A0ABW5S3M5</accession>
<keyword evidence="3" id="KW-1185">Reference proteome</keyword>
<dbReference type="Gene3D" id="1.10.1660.10">
    <property type="match status" value="1"/>
</dbReference>
<dbReference type="PROSITE" id="PS50937">
    <property type="entry name" value="HTH_MERR_2"/>
    <property type="match status" value="1"/>
</dbReference>
<organism evidence="2 3">
    <name type="scientific">Sporolactobacillus shoreicorticis</name>
    <dbReference type="NCBI Taxonomy" id="1923877"/>
    <lineage>
        <taxon>Bacteria</taxon>
        <taxon>Bacillati</taxon>
        <taxon>Bacillota</taxon>
        <taxon>Bacilli</taxon>
        <taxon>Bacillales</taxon>
        <taxon>Sporolactobacillaceae</taxon>
        <taxon>Sporolactobacillus</taxon>
    </lineage>
</organism>
<evidence type="ECO:0000313" key="3">
    <source>
        <dbReference type="Proteomes" id="UP001597399"/>
    </source>
</evidence>
<sequence>MIHRHHLSFFITEDITSSILEVNRLSYFTRAHAINVYTIKNVSEMFHLPASTLHYYEDMNILTNIRRAVVGQRVYEEKQIHRFRTICCLKKNRLIDF</sequence>
<dbReference type="InterPro" id="IPR009061">
    <property type="entry name" value="DNA-bd_dom_put_sf"/>
</dbReference>
<dbReference type="Pfam" id="PF13411">
    <property type="entry name" value="MerR_1"/>
    <property type="match status" value="1"/>
</dbReference>
<name>A0ABW5S3M5_9BACL</name>
<dbReference type="RefSeq" id="WP_290446237.1">
    <property type="nucleotide sequence ID" value="NZ_JAMXWM010000001.1"/>
</dbReference>
<comment type="caution">
    <text evidence="2">The sequence shown here is derived from an EMBL/GenBank/DDBJ whole genome shotgun (WGS) entry which is preliminary data.</text>
</comment>
<gene>
    <name evidence="2" type="ORF">ACFSUE_11615</name>
</gene>
<dbReference type="InterPro" id="IPR000551">
    <property type="entry name" value="MerR-type_HTH_dom"/>
</dbReference>
<evidence type="ECO:0000313" key="2">
    <source>
        <dbReference type="EMBL" id="MFD2694269.1"/>
    </source>
</evidence>
<dbReference type="Proteomes" id="UP001597399">
    <property type="component" value="Unassembled WGS sequence"/>
</dbReference>
<dbReference type="SUPFAM" id="SSF46955">
    <property type="entry name" value="Putative DNA-binding domain"/>
    <property type="match status" value="1"/>
</dbReference>
<dbReference type="SMART" id="SM00422">
    <property type="entry name" value="HTH_MERR"/>
    <property type="match status" value="1"/>
</dbReference>
<dbReference type="EMBL" id="JBHUMQ010000026">
    <property type="protein sequence ID" value="MFD2694269.1"/>
    <property type="molecule type" value="Genomic_DNA"/>
</dbReference>
<reference evidence="3" key="1">
    <citation type="journal article" date="2019" name="Int. J. Syst. Evol. Microbiol.">
        <title>The Global Catalogue of Microorganisms (GCM) 10K type strain sequencing project: providing services to taxonomists for standard genome sequencing and annotation.</title>
        <authorList>
            <consortium name="The Broad Institute Genomics Platform"/>
            <consortium name="The Broad Institute Genome Sequencing Center for Infectious Disease"/>
            <person name="Wu L."/>
            <person name="Ma J."/>
        </authorList>
    </citation>
    <scope>NUCLEOTIDE SEQUENCE [LARGE SCALE GENOMIC DNA]</scope>
    <source>
        <strain evidence="3">TISTR 2466</strain>
    </source>
</reference>
<protein>
    <submittedName>
        <fullName evidence="2">MerR family transcriptional regulator</fullName>
    </submittedName>
</protein>
<feature type="domain" description="HTH merR-type" evidence="1">
    <location>
        <begin position="36"/>
        <end position="97"/>
    </location>
</feature>
<evidence type="ECO:0000259" key="1">
    <source>
        <dbReference type="PROSITE" id="PS50937"/>
    </source>
</evidence>
<proteinExistence type="predicted"/>